<dbReference type="RefSeq" id="WP_317698003.1">
    <property type="nucleotide sequence ID" value="NZ_AP026801.1"/>
</dbReference>
<sequence length="265" mass="30070">MLTVKNLNYQVSKKHPFLWHDLNFSLELGKIYTLVGINGVGKTTLLNLLSGLIKPTKGEIYFEDQPIHQSKASLRNYLTNVGYCLQNAENLFFNQTVEEELQYHYSGDLTAIIEELKLESLLKQSPFELSGGQQKRLELAIMLLKKPKILFCDEITAGLDAKNLQLTMDEINYFKSNHIVLMVTHNLSEALTYGDEFLFLKNDGIEQQSKKQVLRNPHVFKNAGLIDPPTIAVCQALINQKIFSKGSYYKSNQEIAQALAEKVLS</sequence>
<dbReference type="AlphaFoldDB" id="A0AAU9CUS8"/>
<comment type="similarity">
    <text evidence="2">Belongs to the ABC transporter superfamily.</text>
</comment>
<evidence type="ECO:0000256" key="7">
    <source>
        <dbReference type="ARBA" id="ARBA00022967"/>
    </source>
</evidence>
<dbReference type="InterPro" id="IPR027417">
    <property type="entry name" value="P-loop_NTPase"/>
</dbReference>
<dbReference type="InterPro" id="IPR003439">
    <property type="entry name" value="ABC_transporter-like_ATP-bd"/>
</dbReference>
<reference evidence="10 11" key="1">
    <citation type="journal article" date="2023" name="Microbiol. Spectr.">
        <title>Symbiosis of Carpenter Bees with Uncharacterized Lactic Acid Bacteria Showing NAD Auxotrophy.</title>
        <authorList>
            <person name="Kawasaki S."/>
            <person name="Ozawa K."/>
            <person name="Mori T."/>
            <person name="Yamamoto A."/>
            <person name="Ito M."/>
            <person name="Ohkuma M."/>
            <person name="Sakamoto M."/>
            <person name="Matsutani M."/>
        </authorList>
    </citation>
    <scope>NUCLEOTIDE SEQUENCE [LARGE SCALE GENOMIC DNA]</scope>
    <source>
        <strain evidence="10 11">KimC2</strain>
    </source>
</reference>
<keyword evidence="3" id="KW-0813">Transport</keyword>
<dbReference type="Proteomes" id="UP001321804">
    <property type="component" value="Chromosome"/>
</dbReference>
<dbReference type="InterPro" id="IPR017871">
    <property type="entry name" value="ABC_transporter-like_CS"/>
</dbReference>
<keyword evidence="7" id="KW-1278">Translocase</keyword>
<dbReference type="Gene3D" id="3.40.50.300">
    <property type="entry name" value="P-loop containing nucleotide triphosphate hydrolases"/>
    <property type="match status" value="1"/>
</dbReference>
<evidence type="ECO:0000256" key="5">
    <source>
        <dbReference type="ARBA" id="ARBA00022741"/>
    </source>
</evidence>
<feature type="domain" description="ABC transporter" evidence="9">
    <location>
        <begin position="2"/>
        <end position="227"/>
    </location>
</feature>
<dbReference type="SMART" id="SM00382">
    <property type="entry name" value="AAA"/>
    <property type="match status" value="1"/>
</dbReference>
<accession>A0AAU9CUS8</accession>
<keyword evidence="5" id="KW-0547">Nucleotide-binding</keyword>
<dbReference type="GO" id="GO:0005524">
    <property type="term" value="F:ATP binding"/>
    <property type="evidence" value="ECO:0007669"/>
    <property type="project" value="UniProtKB-KW"/>
</dbReference>
<keyword evidence="11" id="KW-1185">Reference proteome</keyword>
<dbReference type="GO" id="GO:0043190">
    <property type="term" value="C:ATP-binding cassette (ABC) transporter complex"/>
    <property type="evidence" value="ECO:0007669"/>
    <property type="project" value="TreeGrafter"/>
</dbReference>
<evidence type="ECO:0000313" key="11">
    <source>
        <dbReference type="Proteomes" id="UP001321804"/>
    </source>
</evidence>
<keyword evidence="6" id="KW-0067">ATP-binding</keyword>
<dbReference type="EMBL" id="AP026801">
    <property type="protein sequence ID" value="BDR56136.1"/>
    <property type="molecule type" value="Genomic_DNA"/>
</dbReference>
<dbReference type="InterPro" id="IPR050095">
    <property type="entry name" value="ECF_ABC_transporter_ATP-bd"/>
</dbReference>
<keyword evidence="8" id="KW-0472">Membrane</keyword>
<dbReference type="PROSITE" id="PS50893">
    <property type="entry name" value="ABC_TRANSPORTER_2"/>
    <property type="match status" value="1"/>
</dbReference>
<keyword evidence="4" id="KW-1003">Cell membrane</keyword>
<proteinExistence type="inferred from homology"/>
<organism evidence="10 11">
    <name type="scientific">Xylocopilactobacillus apis</name>
    <dbReference type="NCBI Taxonomy" id="2932183"/>
    <lineage>
        <taxon>Bacteria</taxon>
        <taxon>Bacillati</taxon>
        <taxon>Bacillota</taxon>
        <taxon>Bacilli</taxon>
        <taxon>Lactobacillales</taxon>
        <taxon>Lactobacillaceae</taxon>
        <taxon>Xylocopilactobacillus</taxon>
    </lineage>
</organism>
<dbReference type="KEGG" id="xak:KIMC2_06980"/>
<dbReference type="PROSITE" id="PS00211">
    <property type="entry name" value="ABC_TRANSPORTER_1"/>
    <property type="match status" value="1"/>
</dbReference>
<protein>
    <recommendedName>
        <fullName evidence="9">ABC transporter domain-containing protein</fullName>
    </recommendedName>
</protein>
<evidence type="ECO:0000256" key="1">
    <source>
        <dbReference type="ARBA" id="ARBA00004202"/>
    </source>
</evidence>
<dbReference type="PANTHER" id="PTHR43553">
    <property type="entry name" value="HEAVY METAL TRANSPORTER"/>
    <property type="match status" value="1"/>
</dbReference>
<dbReference type="GO" id="GO:0042626">
    <property type="term" value="F:ATPase-coupled transmembrane transporter activity"/>
    <property type="evidence" value="ECO:0007669"/>
    <property type="project" value="TreeGrafter"/>
</dbReference>
<comment type="subcellular location">
    <subcellularLocation>
        <location evidence="1">Cell membrane</location>
        <topology evidence="1">Peripheral membrane protein</topology>
    </subcellularLocation>
</comment>
<dbReference type="InterPro" id="IPR015856">
    <property type="entry name" value="ABC_transpr_CbiO/EcfA_su"/>
</dbReference>
<dbReference type="CDD" id="cd03225">
    <property type="entry name" value="ABC_cobalt_CbiO_domain1"/>
    <property type="match status" value="1"/>
</dbReference>
<evidence type="ECO:0000259" key="9">
    <source>
        <dbReference type="PROSITE" id="PS50893"/>
    </source>
</evidence>
<evidence type="ECO:0000313" key="10">
    <source>
        <dbReference type="EMBL" id="BDR56136.1"/>
    </source>
</evidence>
<dbReference type="InterPro" id="IPR003593">
    <property type="entry name" value="AAA+_ATPase"/>
</dbReference>
<dbReference type="SUPFAM" id="SSF52540">
    <property type="entry name" value="P-loop containing nucleoside triphosphate hydrolases"/>
    <property type="match status" value="1"/>
</dbReference>
<dbReference type="GO" id="GO:0016887">
    <property type="term" value="F:ATP hydrolysis activity"/>
    <property type="evidence" value="ECO:0007669"/>
    <property type="project" value="InterPro"/>
</dbReference>
<evidence type="ECO:0000256" key="4">
    <source>
        <dbReference type="ARBA" id="ARBA00022475"/>
    </source>
</evidence>
<evidence type="ECO:0000256" key="2">
    <source>
        <dbReference type="ARBA" id="ARBA00005417"/>
    </source>
</evidence>
<evidence type="ECO:0000256" key="3">
    <source>
        <dbReference type="ARBA" id="ARBA00022448"/>
    </source>
</evidence>
<name>A0AAU9CUS8_9LACO</name>
<dbReference type="Pfam" id="PF00005">
    <property type="entry name" value="ABC_tran"/>
    <property type="match status" value="1"/>
</dbReference>
<gene>
    <name evidence="10" type="ORF">KIMC2_06980</name>
</gene>
<evidence type="ECO:0000256" key="6">
    <source>
        <dbReference type="ARBA" id="ARBA00022840"/>
    </source>
</evidence>
<evidence type="ECO:0000256" key="8">
    <source>
        <dbReference type="ARBA" id="ARBA00023136"/>
    </source>
</evidence>